<dbReference type="Pfam" id="PF06580">
    <property type="entry name" value="His_kinase"/>
    <property type="match status" value="1"/>
</dbReference>
<evidence type="ECO:0000259" key="10">
    <source>
        <dbReference type="PROSITE" id="PS50885"/>
    </source>
</evidence>
<dbReference type="EMBL" id="NPBY01000021">
    <property type="protein sequence ID" value="PAD78501.1"/>
    <property type="molecule type" value="Genomic_DNA"/>
</dbReference>
<dbReference type="SUPFAM" id="SSF55874">
    <property type="entry name" value="ATPase domain of HSP90 chaperone/DNA topoisomerase II/histidine kinase"/>
    <property type="match status" value="1"/>
</dbReference>
<evidence type="ECO:0000256" key="3">
    <source>
        <dbReference type="ARBA" id="ARBA00022553"/>
    </source>
</evidence>
<dbReference type="InterPro" id="IPR033479">
    <property type="entry name" value="dCache_1"/>
</dbReference>
<comment type="subcellular location">
    <subcellularLocation>
        <location evidence="1">Cell membrane</location>
        <topology evidence="1">Multi-pass membrane protein</topology>
    </subcellularLocation>
</comment>
<sequence length="603" mass="68516">MRQWFGKSLKHKLSLLIIIATLVPLLFLGIFSFRMAESFTEEKAKISGMNTLRQLEAYLGTTVKDAENISVFLIGHKEVQSYLRSSQSNYIQQTAIFNFLTNLAFSKDYIANIIVEPLDDKDSISFRTLVRSEFTDIAQEEPGYYEEHAKWWSVVHRQWTSEGVRKVITLARPIRSTDKYRPIGNLQINLDQNVIATHVRQAALEQTGFVVLVDENQRIIAGPPELETNLTLADYYPSMGEFHGTSGNFDYGEGAGKKTVLYKKMPSVGWMLVGIIPTQEYRSQNQYFLNLTAVAVTVAVLLVIILVLFLIQKITNPLTVLARFLKNSSPEEPLPVLPVKTVDEVGQLIISYNRLSSRIVKLTDEVKLNESLKKEADMHALQVQINPHFLYNTLSSIHWLALMNQDVKIAEMVGSLSDFLRFSLNSGQEYCTIQQEIMHVRHYVNIQSIRYPDKFRFEAHVDEQLLDRRMLKLLLQPLVENAMLHGILKRDGEGTIVIRVEKESGDLIRYVVEDNGIGMSPERLRWLREGLAEPPVQDAKERGVRRSYGLRNVHRRLMLHYGKNAGLHVDSTEGVGTRIAFTISAEIQGNGGRELIDEGGDGQ</sequence>
<accession>A0A268EZG0</accession>
<name>A0A268EZG0_9BACL</name>
<evidence type="ECO:0000256" key="1">
    <source>
        <dbReference type="ARBA" id="ARBA00004651"/>
    </source>
</evidence>
<dbReference type="GO" id="GO:0000155">
    <property type="term" value="F:phosphorelay sensor kinase activity"/>
    <property type="evidence" value="ECO:0007669"/>
    <property type="project" value="InterPro"/>
</dbReference>
<dbReference type="Pfam" id="PF02743">
    <property type="entry name" value="dCache_1"/>
    <property type="match status" value="1"/>
</dbReference>
<evidence type="ECO:0000256" key="5">
    <source>
        <dbReference type="ARBA" id="ARBA00022692"/>
    </source>
</evidence>
<proteinExistence type="predicted"/>
<dbReference type="Gene3D" id="6.10.340.10">
    <property type="match status" value="1"/>
</dbReference>
<keyword evidence="2" id="KW-1003">Cell membrane</keyword>
<dbReference type="InterPro" id="IPR050640">
    <property type="entry name" value="Bact_2-comp_sensor_kinase"/>
</dbReference>
<dbReference type="Gene3D" id="3.30.450.20">
    <property type="entry name" value="PAS domain"/>
    <property type="match status" value="2"/>
</dbReference>
<dbReference type="OrthoDB" id="9776552at2"/>
<dbReference type="InterPro" id="IPR036890">
    <property type="entry name" value="HATPase_C_sf"/>
</dbReference>
<dbReference type="Pfam" id="PF02518">
    <property type="entry name" value="HATPase_c"/>
    <property type="match status" value="1"/>
</dbReference>
<dbReference type="PROSITE" id="PS50885">
    <property type="entry name" value="HAMP"/>
    <property type="match status" value="1"/>
</dbReference>
<evidence type="ECO:0000256" key="4">
    <source>
        <dbReference type="ARBA" id="ARBA00022679"/>
    </source>
</evidence>
<evidence type="ECO:0000256" key="2">
    <source>
        <dbReference type="ARBA" id="ARBA00022475"/>
    </source>
</evidence>
<dbReference type="InterPro" id="IPR010559">
    <property type="entry name" value="Sig_transdc_His_kin_internal"/>
</dbReference>
<keyword evidence="7 9" id="KW-1133">Transmembrane helix</keyword>
<evidence type="ECO:0000313" key="12">
    <source>
        <dbReference type="Proteomes" id="UP000215596"/>
    </source>
</evidence>
<dbReference type="SMART" id="SM00387">
    <property type="entry name" value="HATPase_c"/>
    <property type="match status" value="1"/>
</dbReference>
<evidence type="ECO:0000256" key="9">
    <source>
        <dbReference type="SAM" id="Phobius"/>
    </source>
</evidence>
<comment type="caution">
    <text evidence="11">The sequence shown here is derived from an EMBL/GenBank/DDBJ whole genome shotgun (WGS) entry which is preliminary data.</text>
</comment>
<keyword evidence="5 9" id="KW-0812">Transmembrane</keyword>
<feature type="domain" description="HAMP" evidence="10">
    <location>
        <begin position="312"/>
        <end position="364"/>
    </location>
</feature>
<reference evidence="11 12" key="1">
    <citation type="submission" date="2017-07" db="EMBL/GenBank/DDBJ databases">
        <title>Isolation and whole genome analysis of endospore-forming bacteria from heroin.</title>
        <authorList>
            <person name="Kalinowski J."/>
            <person name="Ahrens B."/>
            <person name="Al-Dilaimi A."/>
            <person name="Winkler A."/>
            <person name="Wibberg D."/>
            <person name="Schleenbecker U."/>
            <person name="Ruckert C."/>
            <person name="Wolfel R."/>
            <person name="Grass G."/>
        </authorList>
    </citation>
    <scope>NUCLEOTIDE SEQUENCE [LARGE SCALE GENOMIC DNA]</scope>
    <source>
        <strain evidence="11 12">7537-G1</strain>
    </source>
</reference>
<keyword evidence="8 9" id="KW-0472">Membrane</keyword>
<dbReference type="InterPro" id="IPR003660">
    <property type="entry name" value="HAMP_dom"/>
</dbReference>
<evidence type="ECO:0000256" key="6">
    <source>
        <dbReference type="ARBA" id="ARBA00022777"/>
    </source>
</evidence>
<dbReference type="GO" id="GO:0005886">
    <property type="term" value="C:plasma membrane"/>
    <property type="evidence" value="ECO:0007669"/>
    <property type="project" value="UniProtKB-SubCell"/>
</dbReference>
<dbReference type="InterPro" id="IPR003594">
    <property type="entry name" value="HATPase_dom"/>
</dbReference>
<organism evidence="11 12">
    <name type="scientific">Paenibacillus campinasensis</name>
    <dbReference type="NCBI Taxonomy" id="66347"/>
    <lineage>
        <taxon>Bacteria</taxon>
        <taxon>Bacillati</taxon>
        <taxon>Bacillota</taxon>
        <taxon>Bacilli</taxon>
        <taxon>Bacillales</taxon>
        <taxon>Paenibacillaceae</taxon>
        <taxon>Paenibacillus</taxon>
    </lineage>
</organism>
<keyword evidence="6 11" id="KW-0418">Kinase</keyword>
<feature type="transmembrane region" description="Helical" evidence="9">
    <location>
        <begin position="287"/>
        <end position="311"/>
    </location>
</feature>
<dbReference type="PANTHER" id="PTHR34220:SF7">
    <property type="entry name" value="SENSOR HISTIDINE KINASE YPDA"/>
    <property type="match status" value="1"/>
</dbReference>
<dbReference type="AlphaFoldDB" id="A0A268EZG0"/>
<keyword evidence="3" id="KW-0597">Phosphoprotein</keyword>
<dbReference type="Gene3D" id="3.30.565.10">
    <property type="entry name" value="Histidine kinase-like ATPase, C-terminal domain"/>
    <property type="match status" value="1"/>
</dbReference>
<dbReference type="Proteomes" id="UP000215596">
    <property type="component" value="Unassembled WGS sequence"/>
</dbReference>
<keyword evidence="4" id="KW-0808">Transferase</keyword>
<gene>
    <name evidence="11" type="ORF">CHH67_07025</name>
</gene>
<protein>
    <submittedName>
        <fullName evidence="11">Sensor histidine kinase</fullName>
    </submittedName>
</protein>
<dbReference type="RefSeq" id="WP_095264379.1">
    <property type="nucleotide sequence ID" value="NZ_NPBY01000021.1"/>
</dbReference>
<dbReference type="PANTHER" id="PTHR34220">
    <property type="entry name" value="SENSOR HISTIDINE KINASE YPDA"/>
    <property type="match status" value="1"/>
</dbReference>
<evidence type="ECO:0000256" key="7">
    <source>
        <dbReference type="ARBA" id="ARBA00022989"/>
    </source>
</evidence>
<evidence type="ECO:0000256" key="8">
    <source>
        <dbReference type="ARBA" id="ARBA00023136"/>
    </source>
</evidence>
<evidence type="ECO:0000313" key="11">
    <source>
        <dbReference type="EMBL" id="PAD78501.1"/>
    </source>
</evidence>